<organism>
    <name type="scientific">Pediculus humanus subsp. corporis</name>
    <name type="common">Body louse</name>
    <dbReference type="NCBI Taxonomy" id="121224"/>
    <lineage>
        <taxon>Eukaryota</taxon>
        <taxon>Metazoa</taxon>
        <taxon>Ecdysozoa</taxon>
        <taxon>Arthropoda</taxon>
        <taxon>Hexapoda</taxon>
        <taxon>Insecta</taxon>
        <taxon>Pterygota</taxon>
        <taxon>Neoptera</taxon>
        <taxon>Paraneoptera</taxon>
        <taxon>Psocodea</taxon>
        <taxon>Troctomorpha</taxon>
        <taxon>Phthiraptera</taxon>
        <taxon>Anoplura</taxon>
        <taxon>Pediculidae</taxon>
        <taxon>Pediculus</taxon>
    </lineage>
</organism>
<evidence type="ECO:0000313" key="9">
    <source>
        <dbReference type="EnsemblMetazoa" id="PHUM491370-PA"/>
    </source>
</evidence>
<feature type="domain" description="AB hydrolase-1" evidence="7">
    <location>
        <begin position="67"/>
        <end position="189"/>
    </location>
</feature>
<accession>E0VWV3</accession>
<keyword evidence="2 5" id="KW-0719">Serine esterase</keyword>
<evidence type="ECO:0000256" key="2">
    <source>
        <dbReference type="ARBA" id="ARBA00022487"/>
    </source>
</evidence>
<evidence type="ECO:0000313" key="10">
    <source>
        <dbReference type="Proteomes" id="UP000009046"/>
    </source>
</evidence>
<dbReference type="VEuPathDB" id="VectorBase:PHUM491370"/>
<dbReference type="eggNOG" id="KOG2564">
    <property type="taxonomic scope" value="Eukaryota"/>
</dbReference>
<dbReference type="AlphaFoldDB" id="E0VWV3"/>
<reference evidence="8" key="2">
    <citation type="submission" date="2007-04" db="EMBL/GenBank/DDBJ databases">
        <title>The genome of the human body louse.</title>
        <authorList>
            <consortium name="The Human Body Louse Genome Consortium"/>
            <person name="Kirkness E."/>
            <person name="Walenz B."/>
            <person name="Hass B."/>
            <person name="Bruggner R."/>
            <person name="Strausberg R."/>
        </authorList>
    </citation>
    <scope>NUCLEOTIDE SEQUENCE</scope>
    <source>
        <strain evidence="8">USDA</strain>
    </source>
</reference>
<dbReference type="PRINTS" id="PR00412">
    <property type="entry name" value="EPOXHYDRLASE"/>
</dbReference>
<dbReference type="EC" id="3.1.1.-" evidence="5"/>
<comment type="similarity">
    <text evidence="1 5">Belongs to the AB hydrolase superfamily.</text>
</comment>
<dbReference type="PANTHER" id="PTHR14189">
    <property type="entry name" value="PROTEIN PHOSPHATASE METHYLESTERASE-1 RELATED"/>
    <property type="match status" value="1"/>
</dbReference>
<dbReference type="Proteomes" id="UP000009046">
    <property type="component" value="Unassembled WGS sequence"/>
</dbReference>
<dbReference type="FunCoup" id="E0VWV3">
    <property type="interactions" value="2419"/>
</dbReference>
<dbReference type="OMA" id="VMVCHHG"/>
<dbReference type="InterPro" id="IPR000639">
    <property type="entry name" value="Epox_hydrolase-like"/>
</dbReference>
<dbReference type="Gene3D" id="3.40.50.1820">
    <property type="entry name" value="alpha/beta hydrolase"/>
    <property type="match status" value="1"/>
</dbReference>
<evidence type="ECO:0000256" key="3">
    <source>
        <dbReference type="ARBA" id="ARBA00022801"/>
    </source>
</evidence>
<feature type="active site" evidence="6">
    <location>
        <position position="169"/>
    </location>
</feature>
<dbReference type="EMBL" id="AAZO01005941">
    <property type="status" value="NOT_ANNOTATED_CDS"/>
    <property type="molecule type" value="Genomic_DNA"/>
</dbReference>
<dbReference type="InterPro" id="IPR016812">
    <property type="entry name" value="PPase_methylesterase_euk"/>
</dbReference>
<keyword evidence="10" id="KW-1185">Reference proteome</keyword>
<dbReference type="CTD" id="8235835"/>
<dbReference type="RefSeq" id="XP_002430597.1">
    <property type="nucleotide sequence ID" value="XM_002430552.1"/>
</dbReference>
<sequence length="389" mass="43140">MSTIQKTMFKSRLPPLAPTARFGKRMAMRKHDYKPVQWNKYFEKFIDVAVDSGQFRVYLLGSEGPVLFLLHGGGLSALGWSLFADSVTKIVKCRVVALDLRGHGSTKTDDEFNLSAETLSKDIGGIIQELYQDESPPIILVGHSMGGAIAIHTAYNNYISSLIGLVVIDVVEGTAMDALSSMQSFLRGRPKSFSSLENAIEWCVRSGQVRNVESAKVSMPGQIVNCETGELAIEDISNDVCNSQTSGTMHSVQSVSNPDRILEENENEEVLVNDKFKTPLQDTPKAKYKWRIDLSKTECHWPGWFKGLSSLFLNCSVPKLLILAGIDTLDRELTVGQMQGKFQMQVLPQCGHAVHEDVPEKVAEILASFMVRFKFAESTSDFHRPFPGC</sequence>
<dbReference type="STRING" id="121224.E0VWV3"/>
<feature type="active site" evidence="6">
    <location>
        <position position="144"/>
    </location>
</feature>
<reference evidence="8" key="1">
    <citation type="submission" date="2007-04" db="EMBL/GenBank/DDBJ databases">
        <title>Annotation of Pediculus humanus corporis strain USDA.</title>
        <authorList>
            <person name="Kirkness E."/>
            <person name="Hannick L."/>
            <person name="Hass B."/>
            <person name="Bruggner R."/>
            <person name="Lawson D."/>
            <person name="Bidwell S."/>
            <person name="Joardar V."/>
            <person name="Caler E."/>
            <person name="Walenz B."/>
            <person name="Inman J."/>
            <person name="Schobel S."/>
            <person name="Galinsky K."/>
            <person name="Amedeo P."/>
            <person name="Strausberg R."/>
        </authorList>
    </citation>
    <scope>NUCLEOTIDE SEQUENCE</scope>
    <source>
        <strain evidence="8">USDA</strain>
    </source>
</reference>
<feature type="active site" evidence="6">
    <location>
        <position position="352"/>
    </location>
</feature>
<dbReference type="HOGENOM" id="CLU_024818_0_1_1"/>
<evidence type="ECO:0000256" key="4">
    <source>
        <dbReference type="ARBA" id="ARBA00049203"/>
    </source>
</evidence>
<dbReference type="GeneID" id="8235835"/>
<dbReference type="ESTHER" id="pedhc-e0vwv3">
    <property type="family name" value="PPase_methylesterase_euk"/>
</dbReference>
<evidence type="ECO:0000259" key="7">
    <source>
        <dbReference type="Pfam" id="PF12697"/>
    </source>
</evidence>
<gene>
    <name evidence="9" type="primary">8235835</name>
    <name evidence="8" type="ORF">Phum_PHUM491370</name>
</gene>
<reference evidence="9" key="3">
    <citation type="submission" date="2020-05" db="UniProtKB">
        <authorList>
            <consortium name="EnsemblMetazoa"/>
        </authorList>
    </citation>
    <scope>IDENTIFICATION</scope>
    <source>
        <strain evidence="9">USDA</strain>
    </source>
</reference>
<dbReference type="GO" id="GO:0051723">
    <property type="term" value="F:protein methylesterase activity"/>
    <property type="evidence" value="ECO:0007669"/>
    <property type="project" value="UniProtKB-EC"/>
</dbReference>
<evidence type="ECO:0000256" key="6">
    <source>
        <dbReference type="PIRSR" id="PIRSR022950-1"/>
    </source>
</evidence>
<evidence type="ECO:0000256" key="1">
    <source>
        <dbReference type="ARBA" id="ARBA00008645"/>
    </source>
</evidence>
<dbReference type="InParanoid" id="E0VWV3"/>
<name>E0VWV3_PEDHC</name>
<dbReference type="InterPro" id="IPR029058">
    <property type="entry name" value="AB_hydrolase_fold"/>
</dbReference>
<dbReference type="InterPro" id="IPR000073">
    <property type="entry name" value="AB_hydrolase_1"/>
</dbReference>
<evidence type="ECO:0000256" key="5">
    <source>
        <dbReference type="PIRNR" id="PIRNR022950"/>
    </source>
</evidence>
<dbReference type="KEGG" id="phu:Phum_PHUM491370"/>
<dbReference type="EnsemblMetazoa" id="PHUM491370-RA">
    <property type="protein sequence ID" value="PHUM491370-PA"/>
    <property type="gene ID" value="PHUM491370"/>
</dbReference>
<dbReference type="PRINTS" id="PR00111">
    <property type="entry name" value="ABHYDROLASE"/>
</dbReference>
<dbReference type="OrthoDB" id="194865at2759"/>
<evidence type="ECO:0000313" key="8">
    <source>
        <dbReference type="EMBL" id="EEB17859.1"/>
    </source>
</evidence>
<dbReference type="EMBL" id="DS235824">
    <property type="protein sequence ID" value="EEB17859.1"/>
    <property type="molecule type" value="Genomic_DNA"/>
</dbReference>
<comment type="catalytic activity">
    <reaction evidence="4">
        <text>[phosphatase 2A protein]-C-terminal L-leucine methyl ester + H2O = [phosphatase 2A protein]-C-terminal L-leucine + methanol + H(+)</text>
        <dbReference type="Rhea" id="RHEA:48548"/>
        <dbReference type="Rhea" id="RHEA-COMP:12134"/>
        <dbReference type="Rhea" id="RHEA-COMP:12135"/>
        <dbReference type="ChEBI" id="CHEBI:15377"/>
        <dbReference type="ChEBI" id="CHEBI:15378"/>
        <dbReference type="ChEBI" id="CHEBI:17790"/>
        <dbReference type="ChEBI" id="CHEBI:90516"/>
        <dbReference type="ChEBI" id="CHEBI:90517"/>
        <dbReference type="EC" id="3.1.1.89"/>
    </reaction>
</comment>
<dbReference type="PIRSF" id="PIRSF022950">
    <property type="entry name" value="PPase_methylesterase_euk"/>
    <property type="match status" value="1"/>
</dbReference>
<dbReference type="Pfam" id="PF12697">
    <property type="entry name" value="Abhydrolase_6"/>
    <property type="match status" value="2"/>
</dbReference>
<feature type="domain" description="AB hydrolase-1" evidence="7">
    <location>
        <begin position="281"/>
        <end position="364"/>
    </location>
</feature>
<dbReference type="PANTHER" id="PTHR14189:SF0">
    <property type="entry name" value="PROTEIN PHOSPHATASE METHYLESTERASE 1"/>
    <property type="match status" value="1"/>
</dbReference>
<dbReference type="SUPFAM" id="SSF53474">
    <property type="entry name" value="alpha/beta-Hydrolases"/>
    <property type="match status" value="1"/>
</dbReference>
<keyword evidence="3 5" id="KW-0378">Hydrolase</keyword>
<protein>
    <recommendedName>
        <fullName evidence="5">Protein phosphatase methylesterase 1</fullName>
        <shortName evidence="5">PME-1</shortName>
        <ecNumber evidence="5">3.1.1.-</ecNumber>
    </recommendedName>
</protein>
<proteinExistence type="inferred from homology"/>
<comment type="function">
    <text evidence="5">Demethylates proteins that have been reversibly carboxymethylated.</text>
</comment>